<keyword evidence="4" id="KW-1185">Reference proteome</keyword>
<name>A0A840BMW3_9RHOO</name>
<dbReference type="EMBL" id="JACIET010000002">
    <property type="protein sequence ID" value="MBB4013884.1"/>
    <property type="molecule type" value="Genomic_DNA"/>
</dbReference>
<dbReference type="SUPFAM" id="SSF51905">
    <property type="entry name" value="FAD/NAD(P)-binding domain"/>
    <property type="match status" value="1"/>
</dbReference>
<keyword evidence="1" id="KW-0560">Oxidoreductase</keyword>
<evidence type="ECO:0000313" key="4">
    <source>
        <dbReference type="Proteomes" id="UP000561045"/>
    </source>
</evidence>
<evidence type="ECO:0000259" key="2">
    <source>
        <dbReference type="Pfam" id="PF01266"/>
    </source>
</evidence>
<organism evidence="3 4">
    <name type="scientific">Niveibacterium umoris</name>
    <dbReference type="NCBI Taxonomy" id="1193620"/>
    <lineage>
        <taxon>Bacteria</taxon>
        <taxon>Pseudomonadati</taxon>
        <taxon>Pseudomonadota</taxon>
        <taxon>Betaproteobacteria</taxon>
        <taxon>Rhodocyclales</taxon>
        <taxon>Rhodocyclaceae</taxon>
        <taxon>Niveibacterium</taxon>
    </lineage>
</organism>
<dbReference type="RefSeq" id="WP_183635795.1">
    <property type="nucleotide sequence ID" value="NZ_BAABLE010000005.1"/>
</dbReference>
<dbReference type="InterPro" id="IPR036188">
    <property type="entry name" value="FAD/NAD-bd_sf"/>
</dbReference>
<dbReference type="PANTHER" id="PTHR13847">
    <property type="entry name" value="SARCOSINE DEHYDROGENASE-RELATED"/>
    <property type="match status" value="1"/>
</dbReference>
<reference evidence="3 4" key="1">
    <citation type="submission" date="2020-08" db="EMBL/GenBank/DDBJ databases">
        <title>Genomic Encyclopedia of Type Strains, Phase IV (KMG-IV): sequencing the most valuable type-strain genomes for metagenomic binning, comparative biology and taxonomic classification.</title>
        <authorList>
            <person name="Goeker M."/>
        </authorList>
    </citation>
    <scope>NUCLEOTIDE SEQUENCE [LARGE SCALE GENOMIC DNA]</scope>
    <source>
        <strain evidence="3 4">DSM 106739</strain>
    </source>
</reference>
<dbReference type="Gene3D" id="3.30.9.10">
    <property type="entry name" value="D-Amino Acid Oxidase, subunit A, domain 2"/>
    <property type="match status" value="1"/>
</dbReference>
<feature type="domain" description="FAD dependent oxidoreductase" evidence="2">
    <location>
        <begin position="33"/>
        <end position="397"/>
    </location>
</feature>
<dbReference type="AlphaFoldDB" id="A0A840BMW3"/>
<gene>
    <name evidence="3" type="ORF">GGR36_003230</name>
</gene>
<proteinExistence type="predicted"/>
<sequence>MATAAFRPFWLEQALRREDPPTPVPLRGEHSADVCIVGGGYTGLWTAIQLKQAAPALKIVLLEQDVCGAGASGRNGGCLLTLATKFLSLRACYGEAEAVRLVRASEAAVDQIADFCARHAIDAELRRDGALYVATNRAQLSALAQVLSALQANSVNSWQAQDAAALAQRSGSPAHLEGHFSPAAGSVQPALLARGLARVAREMGVDVREHSPMLALEESNPPRVRCAEGSVTAKRVVLALNAWMATLFPRFARSIAVVSSDMVITEPAPEAVAARGPAGGVSVCDLRTFVHYARSTPDGRIMMGKGGNLFPYGNRMVPAFDAPSTLTPMLADALQRFFPAYSGVPIVASWTGPSDRSATGFPFFGRFDHAPQILYGFGYSGNGVGTCYLGGKILASLALDRDDEWSRCGFVGGPRALFPPEPVRWVGAHMVRNAIRRKECAEDEGRRATWIDQRLSRLAGAAGKADKG</sequence>
<dbReference type="Pfam" id="PF01266">
    <property type="entry name" value="DAO"/>
    <property type="match status" value="1"/>
</dbReference>
<dbReference type="InterPro" id="IPR006076">
    <property type="entry name" value="FAD-dep_OxRdtase"/>
</dbReference>
<dbReference type="GO" id="GO:0005737">
    <property type="term" value="C:cytoplasm"/>
    <property type="evidence" value="ECO:0007669"/>
    <property type="project" value="TreeGrafter"/>
</dbReference>
<comment type="caution">
    <text evidence="3">The sequence shown here is derived from an EMBL/GenBank/DDBJ whole genome shotgun (WGS) entry which is preliminary data.</text>
</comment>
<accession>A0A840BMW3</accession>
<evidence type="ECO:0000313" key="3">
    <source>
        <dbReference type="EMBL" id="MBB4013884.1"/>
    </source>
</evidence>
<protein>
    <submittedName>
        <fullName evidence="3">Putative aminophosphonate oxidoreductase</fullName>
    </submittedName>
</protein>
<dbReference type="InterPro" id="IPR017715">
    <property type="entry name" value="NH2-phosphonate_OxRdtase"/>
</dbReference>
<dbReference type="NCBIfam" id="TIGR03329">
    <property type="entry name" value="Phn_aa_oxid"/>
    <property type="match status" value="1"/>
</dbReference>
<evidence type="ECO:0000256" key="1">
    <source>
        <dbReference type="ARBA" id="ARBA00023002"/>
    </source>
</evidence>
<dbReference type="Gene3D" id="3.50.50.60">
    <property type="entry name" value="FAD/NAD(P)-binding domain"/>
    <property type="match status" value="1"/>
</dbReference>
<dbReference type="PANTHER" id="PTHR13847:SF285">
    <property type="entry name" value="FAD DEPENDENT OXIDOREDUCTASE DOMAIN-CONTAINING PROTEIN"/>
    <property type="match status" value="1"/>
</dbReference>
<dbReference type="GO" id="GO:0016491">
    <property type="term" value="F:oxidoreductase activity"/>
    <property type="evidence" value="ECO:0007669"/>
    <property type="project" value="UniProtKB-KW"/>
</dbReference>
<dbReference type="Proteomes" id="UP000561045">
    <property type="component" value="Unassembled WGS sequence"/>
</dbReference>